<comment type="caution">
    <text evidence="4">The sequence shown here is derived from an EMBL/GenBank/DDBJ whole genome shotgun (WGS) entry which is preliminary data.</text>
</comment>
<dbReference type="Pfam" id="PF00296">
    <property type="entry name" value="Bac_luciferase"/>
    <property type="match status" value="1"/>
</dbReference>
<evidence type="ECO:0000256" key="1">
    <source>
        <dbReference type="ARBA" id="ARBA00023002"/>
    </source>
</evidence>
<dbReference type="Proteomes" id="UP000307380">
    <property type="component" value="Unassembled WGS sequence"/>
</dbReference>
<keyword evidence="5" id="KW-1185">Reference proteome</keyword>
<feature type="domain" description="Luciferase-like" evidence="2">
    <location>
        <begin position="20"/>
        <end position="280"/>
    </location>
</feature>
<dbReference type="PANTHER" id="PTHR43244">
    <property type="match status" value="1"/>
</dbReference>
<dbReference type="GO" id="GO:0016705">
    <property type="term" value="F:oxidoreductase activity, acting on paired donors, with incorporation or reduction of molecular oxygen"/>
    <property type="evidence" value="ECO:0007669"/>
    <property type="project" value="InterPro"/>
</dbReference>
<organism evidence="4 5">
    <name type="scientific">Orlajensenia flava</name>
    <dbReference type="NCBI Taxonomy" id="2565934"/>
    <lineage>
        <taxon>Bacteria</taxon>
        <taxon>Bacillati</taxon>
        <taxon>Actinomycetota</taxon>
        <taxon>Actinomycetes</taxon>
        <taxon>Micrococcales</taxon>
        <taxon>Microbacteriaceae</taxon>
        <taxon>Orlajensenia</taxon>
    </lineage>
</organism>
<evidence type="ECO:0000259" key="2">
    <source>
        <dbReference type="Pfam" id="PF00296"/>
    </source>
</evidence>
<dbReference type="InterPro" id="IPR036661">
    <property type="entry name" value="Luciferase-like_sf"/>
</dbReference>
<dbReference type="EMBL" id="SSSN01000013">
    <property type="protein sequence ID" value="THG30624.1"/>
    <property type="molecule type" value="Genomic_DNA"/>
</dbReference>
<dbReference type="Gene3D" id="3.20.20.30">
    <property type="entry name" value="Luciferase-like domain"/>
    <property type="match status" value="1"/>
</dbReference>
<evidence type="ECO:0000313" key="5">
    <source>
        <dbReference type="Proteomes" id="UP000307380"/>
    </source>
</evidence>
<name>A0A4S4FKT3_9MICO</name>
<keyword evidence="1" id="KW-0560">Oxidoreductase</keyword>
<dbReference type="SUPFAM" id="SSF51679">
    <property type="entry name" value="Bacterial luciferase-like"/>
    <property type="match status" value="1"/>
</dbReference>
<dbReference type="AlphaFoldDB" id="A0A4S4FKT3"/>
<dbReference type="PANTHER" id="PTHR43244:SF1">
    <property type="entry name" value="5,10-METHYLENETETRAHYDROMETHANOPTERIN REDUCTASE"/>
    <property type="match status" value="1"/>
</dbReference>
<dbReference type="InterPro" id="IPR050564">
    <property type="entry name" value="F420-G6PD/mer"/>
</dbReference>
<sequence length="307" mass="32650">MTVRFGVHLPLIDFGGEPWTAARLSDYVREAAALGFDYVCANDHLLFRRAWLDGPTSLAAVLDASADMTIATTVALPVVRGPVHTATMLAALHALSGGRLIAGVGPGSSAADFAAAGIPFAERWKRFDEAVRVLRVLLGHDASPFRGRFYSTDGVDGPIVGSSPPPPLWISSWGSPAGIRRVAELGDGWLASAYNTSPQAFRDGVTRLEASGRPATFPTAVATTWLHVTDRADAADHVIDDLLAPTLGRPADDLRAAGLPIGSPEQCAERIDAYIRAGAERILLWPIGDEIRQLTAFRTEVVPLLTA</sequence>
<evidence type="ECO:0000313" key="4">
    <source>
        <dbReference type="EMBL" id="THG30624.1"/>
    </source>
</evidence>
<dbReference type="InterPro" id="IPR011251">
    <property type="entry name" value="Luciferase-like_dom"/>
</dbReference>
<reference evidence="4 5" key="1">
    <citation type="submission" date="2019-04" db="EMBL/GenBank/DDBJ databases">
        <authorList>
            <person name="Jiang L."/>
        </authorList>
    </citation>
    <scope>NUCLEOTIDE SEQUENCE [LARGE SCALE GENOMIC DNA]</scope>
    <source>
        <strain evidence="4 5">YIM 131861</strain>
    </source>
</reference>
<dbReference type="RefSeq" id="WP_136425323.1">
    <property type="nucleotide sequence ID" value="NZ_SSSN01000013.1"/>
</dbReference>
<accession>A0A4S4FKT3</accession>
<evidence type="ECO:0000313" key="3">
    <source>
        <dbReference type="EMBL" id="THG30361.1"/>
    </source>
</evidence>
<dbReference type="EMBL" id="SSSN01000014">
    <property type="protein sequence ID" value="THG30361.1"/>
    <property type="molecule type" value="Genomic_DNA"/>
</dbReference>
<dbReference type="OrthoDB" id="7903015at2"/>
<protein>
    <submittedName>
        <fullName evidence="4">LLM class flavin-dependent oxidoreductase</fullName>
    </submittedName>
</protein>
<proteinExistence type="predicted"/>
<gene>
    <name evidence="4" type="ORF">E6C70_14780</name>
    <name evidence="3" type="ORF">E6C70_15060</name>
</gene>